<reference evidence="5 6" key="1">
    <citation type="submission" date="2016-10" db="EMBL/GenBank/DDBJ databases">
        <authorList>
            <person name="de Groot N.N."/>
        </authorList>
    </citation>
    <scope>NUCLEOTIDE SEQUENCE [LARGE SCALE GENOMIC DNA]</scope>
    <source>
        <strain evidence="5 6">R-24608</strain>
    </source>
</reference>
<dbReference type="GO" id="GO:0016788">
    <property type="term" value="F:hydrolase activity, acting on ester bonds"/>
    <property type="evidence" value="ECO:0007669"/>
    <property type="project" value="InterPro"/>
</dbReference>
<evidence type="ECO:0000313" key="5">
    <source>
        <dbReference type="EMBL" id="SFU78045.1"/>
    </source>
</evidence>
<evidence type="ECO:0000313" key="6">
    <source>
        <dbReference type="Proteomes" id="UP000183656"/>
    </source>
</evidence>
<feature type="binding site" evidence="4">
    <location>
        <position position="14"/>
    </location>
    <ligand>
        <name>a divalent metal cation</name>
        <dbReference type="ChEBI" id="CHEBI:60240"/>
        <label>1</label>
    </ligand>
</feature>
<evidence type="ECO:0000256" key="2">
    <source>
        <dbReference type="ARBA" id="ARBA00022723"/>
    </source>
</evidence>
<evidence type="ECO:0000256" key="4">
    <source>
        <dbReference type="PIRSR" id="PIRSR005902-1"/>
    </source>
</evidence>
<feature type="binding site" evidence="4">
    <location>
        <position position="97"/>
    </location>
    <ligand>
        <name>a divalent metal cation</name>
        <dbReference type="ChEBI" id="CHEBI:60240"/>
        <label>1</label>
    </ligand>
</feature>
<dbReference type="STRING" id="343013.SAMN04489707_102057"/>
<dbReference type="InterPro" id="IPR032466">
    <property type="entry name" value="Metal_Hydrolase"/>
</dbReference>
<proteinExistence type="inferred from homology"/>
<dbReference type="GO" id="GO:0004536">
    <property type="term" value="F:DNA nuclease activity"/>
    <property type="evidence" value="ECO:0007669"/>
    <property type="project" value="InterPro"/>
</dbReference>
<accession>A0A1I7IYM5</accession>
<dbReference type="InterPro" id="IPR001130">
    <property type="entry name" value="TatD-like"/>
</dbReference>
<dbReference type="Gene3D" id="3.20.20.140">
    <property type="entry name" value="Metal-dependent hydrolases"/>
    <property type="match status" value="1"/>
</dbReference>
<evidence type="ECO:0000256" key="1">
    <source>
        <dbReference type="ARBA" id="ARBA00009275"/>
    </source>
</evidence>
<comment type="similarity">
    <text evidence="1">Belongs to the metallo-dependent hydrolases superfamily. TatD-type hydrolase family.</text>
</comment>
<gene>
    <name evidence="5" type="ORF">SAMN04489707_102057</name>
</gene>
<sequence>MSVFPPMFTDSHCHLTFPELASQLPAIRQAMQQAQVERALCICTTMEEFGQVHALALAYDNFWCTVGVHPDNEGVTEPTEQDLRAHAALPRVVAIGETGLDYYGMEDRKGGRSIADLEWQRARFRTHIRAARAVGKPLVIHTRSAAEDTLAILREEGEDGAGNRAGGVFHCFTESMAVARAALDLGYYISFSGIVTFKSAQELRDVAAFVPLDRMLIETDSPYLAPVPYRGKTNTPAYVPYVAQQIATVRGIGVQAVAEATSRNFEALFAGVRA</sequence>
<dbReference type="InterPro" id="IPR015991">
    <property type="entry name" value="TatD/YcfH-like"/>
</dbReference>
<dbReference type="PROSITE" id="PS01090">
    <property type="entry name" value="TATD_2"/>
    <property type="match status" value="1"/>
</dbReference>
<dbReference type="PANTHER" id="PTHR46124:SF2">
    <property type="entry name" value="D-AMINOACYL-TRNA DEACYLASE"/>
    <property type="match status" value="1"/>
</dbReference>
<dbReference type="SUPFAM" id="SSF51556">
    <property type="entry name" value="Metallo-dependent hydrolases"/>
    <property type="match status" value="1"/>
</dbReference>
<evidence type="ECO:0000256" key="3">
    <source>
        <dbReference type="ARBA" id="ARBA00022801"/>
    </source>
</evidence>
<dbReference type="FunFam" id="3.20.20.140:FF:000005">
    <property type="entry name" value="TatD family hydrolase"/>
    <property type="match status" value="1"/>
</dbReference>
<feature type="binding site" evidence="4">
    <location>
        <position position="220"/>
    </location>
    <ligand>
        <name>a divalent metal cation</name>
        <dbReference type="ChEBI" id="CHEBI:60240"/>
        <label>1</label>
    </ligand>
</feature>
<dbReference type="NCBIfam" id="TIGR00010">
    <property type="entry name" value="YchF/TatD family DNA exonuclease"/>
    <property type="match status" value="1"/>
</dbReference>
<keyword evidence="2 4" id="KW-0479">Metal-binding</keyword>
<feature type="binding site" evidence="4">
    <location>
        <position position="170"/>
    </location>
    <ligand>
        <name>a divalent metal cation</name>
        <dbReference type="ChEBI" id="CHEBI:60240"/>
        <label>2</label>
    </ligand>
</feature>
<dbReference type="CDD" id="cd01310">
    <property type="entry name" value="TatD_DNAse"/>
    <property type="match status" value="1"/>
</dbReference>
<dbReference type="AlphaFoldDB" id="A0A1I7IYM5"/>
<name>A0A1I7IYM5_9BURK</name>
<feature type="binding site" evidence="4">
    <location>
        <position position="12"/>
    </location>
    <ligand>
        <name>a divalent metal cation</name>
        <dbReference type="ChEBI" id="CHEBI:60240"/>
        <label>1</label>
    </ligand>
</feature>
<feature type="binding site" evidence="4">
    <location>
        <position position="141"/>
    </location>
    <ligand>
        <name>a divalent metal cation</name>
        <dbReference type="ChEBI" id="CHEBI:60240"/>
        <label>2</label>
    </ligand>
</feature>
<dbReference type="Pfam" id="PF01026">
    <property type="entry name" value="TatD_DNase"/>
    <property type="match status" value="1"/>
</dbReference>
<keyword evidence="6" id="KW-1185">Reference proteome</keyword>
<dbReference type="InterPro" id="IPR018228">
    <property type="entry name" value="DNase_TatD-rel_CS"/>
</dbReference>
<dbReference type="PANTHER" id="PTHR46124">
    <property type="entry name" value="D-AMINOACYL-TRNA DEACYLASE"/>
    <property type="match status" value="1"/>
</dbReference>
<dbReference type="Proteomes" id="UP000183656">
    <property type="component" value="Unassembled WGS sequence"/>
</dbReference>
<dbReference type="PIRSF" id="PIRSF005902">
    <property type="entry name" value="DNase_TatD"/>
    <property type="match status" value="1"/>
</dbReference>
<protein>
    <submittedName>
        <fullName evidence="5">TatD DNase family protein</fullName>
    </submittedName>
</protein>
<dbReference type="GO" id="GO:0046872">
    <property type="term" value="F:metal ion binding"/>
    <property type="evidence" value="ECO:0007669"/>
    <property type="project" value="UniProtKB-KW"/>
</dbReference>
<organism evidence="5 6">
    <name type="scientific">Paenacidovorax caeni</name>
    <dbReference type="NCBI Taxonomy" id="343013"/>
    <lineage>
        <taxon>Bacteria</taxon>
        <taxon>Pseudomonadati</taxon>
        <taxon>Pseudomonadota</taxon>
        <taxon>Betaproteobacteria</taxon>
        <taxon>Burkholderiales</taxon>
        <taxon>Comamonadaceae</taxon>
        <taxon>Paenacidovorax</taxon>
    </lineage>
</organism>
<dbReference type="GO" id="GO:0005829">
    <property type="term" value="C:cytosol"/>
    <property type="evidence" value="ECO:0007669"/>
    <property type="project" value="TreeGrafter"/>
</dbReference>
<dbReference type="EMBL" id="FPBX01000020">
    <property type="protein sequence ID" value="SFU78045.1"/>
    <property type="molecule type" value="Genomic_DNA"/>
</dbReference>
<keyword evidence="3" id="KW-0378">Hydrolase</keyword>